<gene>
    <name evidence="2" type="primary">LOC113215590</name>
</gene>
<dbReference type="Proteomes" id="UP000504606">
    <property type="component" value="Unplaced"/>
</dbReference>
<reference evidence="2" key="1">
    <citation type="submission" date="2025-08" db="UniProtKB">
        <authorList>
            <consortium name="RefSeq"/>
        </authorList>
    </citation>
    <scope>IDENTIFICATION</scope>
    <source>
        <tissue evidence="2">Whole organism</tissue>
    </source>
</reference>
<keyword evidence="1" id="KW-1185">Reference proteome</keyword>
<dbReference type="AlphaFoldDB" id="A0A9C6XB64"/>
<dbReference type="RefSeq" id="XP_052132651.1">
    <property type="nucleotide sequence ID" value="XM_052276691.1"/>
</dbReference>
<dbReference type="KEGG" id="foc:113215590"/>
<name>A0A9C6XB64_FRAOC</name>
<sequence>MDAGMVLNWEDPFLPKAETRVVLNASEMWVPELTSSGVSEHVLSAKSAVGVLETVGEGTNRVTAVRKTTLRGWCWPYRTEDWPRDQVHCAFSVKPASGQSFNLTHSLDVNYVVQWHTEHGKSPIERLANWQLQRLDSKLFVDHAVVVEAVLRSPRRKVRHKVVIILSPLVLLDYRLLMRNL</sequence>
<protein>
    <submittedName>
        <fullName evidence="2">Uncharacterized protein LOC113215590</fullName>
    </submittedName>
</protein>
<dbReference type="GeneID" id="113215590"/>
<evidence type="ECO:0000313" key="2">
    <source>
        <dbReference type="RefSeq" id="XP_052132651.1"/>
    </source>
</evidence>
<organism evidence="1 2">
    <name type="scientific">Frankliniella occidentalis</name>
    <name type="common">Western flower thrips</name>
    <name type="synonym">Euthrips occidentalis</name>
    <dbReference type="NCBI Taxonomy" id="133901"/>
    <lineage>
        <taxon>Eukaryota</taxon>
        <taxon>Metazoa</taxon>
        <taxon>Ecdysozoa</taxon>
        <taxon>Arthropoda</taxon>
        <taxon>Hexapoda</taxon>
        <taxon>Insecta</taxon>
        <taxon>Pterygota</taxon>
        <taxon>Neoptera</taxon>
        <taxon>Paraneoptera</taxon>
        <taxon>Thysanoptera</taxon>
        <taxon>Terebrantia</taxon>
        <taxon>Thripoidea</taxon>
        <taxon>Thripidae</taxon>
        <taxon>Frankliniella</taxon>
    </lineage>
</organism>
<accession>A0A9C6XB64</accession>
<evidence type="ECO:0000313" key="1">
    <source>
        <dbReference type="Proteomes" id="UP000504606"/>
    </source>
</evidence>
<proteinExistence type="predicted"/>